<gene>
    <name evidence="1" type="ORF">NQ502_19200</name>
</gene>
<dbReference type="Proteomes" id="UP001060164">
    <property type="component" value="Chromosome"/>
</dbReference>
<dbReference type="InterPro" id="IPR022476">
    <property type="entry name" value="Spore_YabP/YqfC"/>
</dbReference>
<reference evidence="1" key="1">
    <citation type="journal article" date="2022" name="Cell">
        <title>Design, construction, and in vivo augmentation of a complex gut microbiome.</title>
        <authorList>
            <person name="Cheng A.G."/>
            <person name="Ho P.Y."/>
            <person name="Aranda-Diaz A."/>
            <person name="Jain S."/>
            <person name="Yu F.B."/>
            <person name="Meng X."/>
            <person name="Wang M."/>
            <person name="Iakiviak M."/>
            <person name="Nagashima K."/>
            <person name="Zhao A."/>
            <person name="Murugkar P."/>
            <person name="Patil A."/>
            <person name="Atabakhsh K."/>
            <person name="Weakley A."/>
            <person name="Yan J."/>
            <person name="Brumbaugh A.R."/>
            <person name="Higginbottom S."/>
            <person name="Dimas A."/>
            <person name="Shiver A.L."/>
            <person name="Deutschbauer A."/>
            <person name="Neff N."/>
            <person name="Sonnenburg J.L."/>
            <person name="Huang K.C."/>
            <person name="Fischbach M.A."/>
        </authorList>
    </citation>
    <scope>NUCLEOTIDE SEQUENCE</scope>
    <source>
        <strain evidence="1">DSM 19829</strain>
    </source>
</reference>
<accession>A0ABY5VH10</accession>
<organism evidence="1 2">
    <name type="scientific">Ruminococcus gauvreauii</name>
    <dbReference type="NCBI Taxonomy" id="438033"/>
    <lineage>
        <taxon>Bacteria</taxon>
        <taxon>Bacillati</taxon>
        <taxon>Bacillota</taxon>
        <taxon>Clostridia</taxon>
        <taxon>Eubacteriales</taxon>
        <taxon>Oscillospiraceae</taxon>
        <taxon>Ruminococcus</taxon>
    </lineage>
</organism>
<evidence type="ECO:0000313" key="1">
    <source>
        <dbReference type="EMBL" id="UWP59458.1"/>
    </source>
</evidence>
<sequence length="91" mass="10745">MKKIPSLQRELVRSLQIPKDLALQESLVTLSGSSEILVENYRRILEYEENIIRILLKKGRMRIEGEHLCIAYYSRDEMKITGFIQAVFFDR</sequence>
<dbReference type="RefSeq" id="WP_028529734.1">
    <property type="nucleotide sequence ID" value="NZ_CABLBR010000032.1"/>
</dbReference>
<proteinExistence type="predicted"/>
<dbReference type="Pfam" id="PF07873">
    <property type="entry name" value="YabP"/>
    <property type="match status" value="1"/>
</dbReference>
<protein>
    <submittedName>
        <fullName evidence="1">YabP/YqfC family sporulation protein</fullName>
    </submittedName>
</protein>
<keyword evidence="2" id="KW-1185">Reference proteome</keyword>
<dbReference type="EMBL" id="CP102290">
    <property type="protein sequence ID" value="UWP59458.1"/>
    <property type="molecule type" value="Genomic_DNA"/>
</dbReference>
<evidence type="ECO:0000313" key="2">
    <source>
        <dbReference type="Proteomes" id="UP001060164"/>
    </source>
</evidence>
<name>A0ABY5VH10_9FIRM</name>